<sequence length="234" mass="26721">MGSKKVMEKEKMPEIEVVESPTRGRKPNPNVENKTPPPVKEYVPHLPYPSRLKNDRTNEKFKRVLDLLKKLHITVPFVEALSQMPKRLGLSDLKPTRMTLQLADHSITHPRGIIDDVLVKVDKFIFPVDIVILDVDENVEVPLILGRSLLATSQALIDVSNGRITLRVGDEEVMFALSNTMKHPSTFDDTCYFLDKNHSLVDECVQETLHKEPFEESLDDPYIEETTFAYTNID</sequence>
<protein>
    <submittedName>
        <fullName evidence="3">Uncharacterized protein LOC120284127</fullName>
    </submittedName>
</protein>
<feature type="region of interest" description="Disordered" evidence="1">
    <location>
        <begin position="1"/>
        <end position="49"/>
    </location>
</feature>
<dbReference type="Proteomes" id="UP001515500">
    <property type="component" value="Chromosome 19"/>
</dbReference>
<keyword evidence="2" id="KW-1185">Reference proteome</keyword>
<proteinExistence type="predicted"/>
<name>A0AB40D611_DIOCR</name>
<evidence type="ECO:0000313" key="3">
    <source>
        <dbReference type="RefSeq" id="XP_039146863.1"/>
    </source>
</evidence>
<dbReference type="PANTHER" id="PTHR33067:SF35">
    <property type="entry name" value="ASPARTIC PEPTIDASE DDI1-TYPE DOMAIN-CONTAINING PROTEIN"/>
    <property type="match status" value="1"/>
</dbReference>
<gene>
    <name evidence="3" type="primary">LOC120284127</name>
</gene>
<dbReference type="RefSeq" id="XP_039146863.1">
    <property type="nucleotide sequence ID" value="XM_039290929.1"/>
</dbReference>
<organism evidence="2 3">
    <name type="scientific">Dioscorea cayennensis subsp. rotundata</name>
    <name type="common">White Guinea yam</name>
    <name type="synonym">Dioscorea rotundata</name>
    <dbReference type="NCBI Taxonomy" id="55577"/>
    <lineage>
        <taxon>Eukaryota</taxon>
        <taxon>Viridiplantae</taxon>
        <taxon>Streptophyta</taxon>
        <taxon>Embryophyta</taxon>
        <taxon>Tracheophyta</taxon>
        <taxon>Spermatophyta</taxon>
        <taxon>Magnoliopsida</taxon>
        <taxon>Liliopsida</taxon>
        <taxon>Dioscoreales</taxon>
        <taxon>Dioscoreaceae</taxon>
        <taxon>Dioscorea</taxon>
    </lineage>
</organism>
<evidence type="ECO:0000256" key="1">
    <source>
        <dbReference type="SAM" id="MobiDB-lite"/>
    </source>
</evidence>
<dbReference type="GeneID" id="120284127"/>
<feature type="compositionally biased region" description="Basic and acidic residues" evidence="1">
    <location>
        <begin position="1"/>
        <end position="14"/>
    </location>
</feature>
<dbReference type="PANTHER" id="PTHR33067">
    <property type="entry name" value="RNA-DIRECTED DNA POLYMERASE-RELATED"/>
    <property type="match status" value="1"/>
</dbReference>
<dbReference type="InterPro" id="IPR021109">
    <property type="entry name" value="Peptidase_aspartic_dom_sf"/>
</dbReference>
<dbReference type="Gene3D" id="2.40.70.10">
    <property type="entry name" value="Acid Proteases"/>
    <property type="match status" value="1"/>
</dbReference>
<accession>A0AB40D611</accession>
<dbReference type="AlphaFoldDB" id="A0AB40D611"/>
<reference evidence="3" key="1">
    <citation type="submission" date="2025-08" db="UniProtKB">
        <authorList>
            <consortium name="RefSeq"/>
        </authorList>
    </citation>
    <scope>IDENTIFICATION</scope>
</reference>
<evidence type="ECO:0000313" key="2">
    <source>
        <dbReference type="Proteomes" id="UP001515500"/>
    </source>
</evidence>